<dbReference type="EMBL" id="KQ483477">
    <property type="protein sequence ID" value="KYP49395.1"/>
    <property type="molecule type" value="Genomic_DNA"/>
</dbReference>
<proteinExistence type="predicted"/>
<organism evidence="2 3">
    <name type="scientific">Cajanus cajan</name>
    <name type="common">Pigeon pea</name>
    <name type="synonym">Cajanus indicus</name>
    <dbReference type="NCBI Taxonomy" id="3821"/>
    <lineage>
        <taxon>Eukaryota</taxon>
        <taxon>Viridiplantae</taxon>
        <taxon>Streptophyta</taxon>
        <taxon>Embryophyta</taxon>
        <taxon>Tracheophyta</taxon>
        <taxon>Spermatophyta</taxon>
        <taxon>Magnoliopsida</taxon>
        <taxon>eudicotyledons</taxon>
        <taxon>Gunneridae</taxon>
        <taxon>Pentapetalae</taxon>
        <taxon>rosids</taxon>
        <taxon>fabids</taxon>
        <taxon>Fabales</taxon>
        <taxon>Fabaceae</taxon>
        <taxon>Papilionoideae</taxon>
        <taxon>50 kb inversion clade</taxon>
        <taxon>NPAAA clade</taxon>
        <taxon>indigoferoid/millettioid clade</taxon>
        <taxon>Phaseoleae</taxon>
        <taxon>Cajanus</taxon>
    </lineage>
</organism>
<dbReference type="PROSITE" id="PS50878">
    <property type="entry name" value="RT_POL"/>
    <property type="match status" value="1"/>
</dbReference>
<dbReference type="AlphaFoldDB" id="A0A151S3I2"/>
<dbReference type="Proteomes" id="UP000075243">
    <property type="component" value="Unassembled WGS sequence"/>
</dbReference>
<name>A0A151S3I2_CAJCA</name>
<feature type="non-terminal residue" evidence="2">
    <location>
        <position position="1"/>
    </location>
</feature>
<gene>
    <name evidence="2" type="ORF">KK1_028833</name>
</gene>
<dbReference type="InterPro" id="IPR043128">
    <property type="entry name" value="Rev_trsase/Diguanyl_cyclase"/>
</dbReference>
<dbReference type="Gene3D" id="3.30.70.270">
    <property type="match status" value="1"/>
</dbReference>
<dbReference type="PANTHER" id="PTHR33064:SF37">
    <property type="entry name" value="RIBONUCLEASE H"/>
    <property type="match status" value="1"/>
</dbReference>
<dbReference type="Gramene" id="C.cajan_26474.t">
    <property type="protein sequence ID" value="C.cajan_26474.t.cds1"/>
    <property type="gene ID" value="C.cajan_26474"/>
</dbReference>
<dbReference type="PANTHER" id="PTHR33064">
    <property type="entry name" value="POL PROTEIN"/>
    <property type="match status" value="1"/>
</dbReference>
<protein>
    <submittedName>
        <fullName evidence="2">Transposon Ty3-G Gag-Pol polyprotein</fullName>
    </submittedName>
</protein>
<dbReference type="InterPro" id="IPR051320">
    <property type="entry name" value="Viral_Replic_Matur_Polypro"/>
</dbReference>
<dbReference type="InterPro" id="IPR043502">
    <property type="entry name" value="DNA/RNA_pol_sf"/>
</dbReference>
<dbReference type="Pfam" id="PF00078">
    <property type="entry name" value="RVT_1"/>
    <property type="match status" value="1"/>
</dbReference>
<evidence type="ECO:0000313" key="3">
    <source>
        <dbReference type="Proteomes" id="UP000075243"/>
    </source>
</evidence>
<evidence type="ECO:0000259" key="1">
    <source>
        <dbReference type="PROSITE" id="PS50878"/>
    </source>
</evidence>
<dbReference type="SUPFAM" id="SSF56672">
    <property type="entry name" value="DNA/RNA polymerases"/>
    <property type="match status" value="1"/>
</dbReference>
<keyword evidence="3" id="KW-1185">Reference proteome</keyword>
<reference evidence="2" key="1">
    <citation type="journal article" date="2012" name="Nat. Biotechnol.">
        <title>Draft genome sequence of pigeonpea (Cajanus cajan), an orphan legume crop of resource-poor farmers.</title>
        <authorList>
            <person name="Varshney R.K."/>
            <person name="Chen W."/>
            <person name="Li Y."/>
            <person name="Bharti A.K."/>
            <person name="Saxena R.K."/>
            <person name="Schlueter J.A."/>
            <person name="Donoghue M.T."/>
            <person name="Azam S."/>
            <person name="Fan G."/>
            <person name="Whaley A.M."/>
            <person name="Farmer A.D."/>
            <person name="Sheridan J."/>
            <person name="Iwata A."/>
            <person name="Tuteja R."/>
            <person name="Penmetsa R.V."/>
            <person name="Wu W."/>
            <person name="Upadhyaya H.D."/>
            <person name="Yang S.P."/>
            <person name="Shah T."/>
            <person name="Saxena K.B."/>
            <person name="Michael T."/>
            <person name="McCombie W.R."/>
            <person name="Yang B."/>
            <person name="Zhang G."/>
            <person name="Yang H."/>
            <person name="Wang J."/>
            <person name="Spillane C."/>
            <person name="Cook D.R."/>
            <person name="May G.D."/>
            <person name="Xu X."/>
            <person name="Jackson S.A."/>
        </authorList>
    </citation>
    <scope>NUCLEOTIDE SEQUENCE [LARGE SCALE GENOMIC DNA]</scope>
</reference>
<dbReference type="InterPro" id="IPR000477">
    <property type="entry name" value="RT_dom"/>
</dbReference>
<sequence length="99" mass="11745">FQNIMNNVLIIIQNFLYIIYLDDVLIFSTLVDKHVKHLNTFKNLIKQNRIVISTKKMKFAWTKVQFLGHEIFQGKIAPIKRSIKLSIKFLDEIIDKNQL</sequence>
<feature type="domain" description="Reverse transcriptase" evidence="1">
    <location>
        <begin position="1"/>
        <end position="71"/>
    </location>
</feature>
<accession>A0A151S3I2</accession>
<evidence type="ECO:0000313" key="2">
    <source>
        <dbReference type="EMBL" id="KYP49395.1"/>
    </source>
</evidence>